<dbReference type="RefSeq" id="WP_183275784.1">
    <property type="nucleotide sequence ID" value="NZ_BLZR01000001.1"/>
</dbReference>
<feature type="transmembrane region" description="Helical" evidence="6">
    <location>
        <begin position="147"/>
        <end position="167"/>
    </location>
</feature>
<accession>A0A6V8SGE7</accession>
<organism evidence="7 8">
    <name type="scientific">Clostridium fungisolvens</name>
    <dbReference type="NCBI Taxonomy" id="1604897"/>
    <lineage>
        <taxon>Bacteria</taxon>
        <taxon>Bacillati</taxon>
        <taxon>Bacillota</taxon>
        <taxon>Clostridia</taxon>
        <taxon>Eubacteriales</taxon>
        <taxon>Clostridiaceae</taxon>
        <taxon>Clostridium</taxon>
    </lineage>
</organism>
<feature type="transmembrane region" description="Helical" evidence="6">
    <location>
        <begin position="212"/>
        <end position="229"/>
    </location>
</feature>
<feature type="transmembrane region" description="Helical" evidence="6">
    <location>
        <begin position="337"/>
        <end position="355"/>
    </location>
</feature>
<feature type="transmembrane region" description="Helical" evidence="6">
    <location>
        <begin position="362"/>
        <end position="380"/>
    </location>
</feature>
<feature type="transmembrane region" description="Helical" evidence="6">
    <location>
        <begin position="173"/>
        <end position="191"/>
    </location>
</feature>
<dbReference type="Pfam" id="PF01943">
    <property type="entry name" value="Polysacc_synt"/>
    <property type="match status" value="1"/>
</dbReference>
<keyword evidence="2" id="KW-1003">Cell membrane</keyword>
<feature type="transmembrane region" description="Helical" evidence="6">
    <location>
        <begin position="386"/>
        <end position="407"/>
    </location>
</feature>
<gene>
    <name evidence="7" type="ORF">bsdtw1_00263</name>
</gene>
<dbReference type="AlphaFoldDB" id="A0A6V8SGE7"/>
<feature type="transmembrane region" description="Helical" evidence="6">
    <location>
        <begin position="79"/>
        <end position="102"/>
    </location>
</feature>
<feature type="transmembrane region" description="Helical" evidence="6">
    <location>
        <begin position="297"/>
        <end position="317"/>
    </location>
</feature>
<feature type="transmembrane region" description="Helical" evidence="6">
    <location>
        <begin position="258"/>
        <end position="276"/>
    </location>
</feature>
<evidence type="ECO:0000313" key="8">
    <source>
        <dbReference type="Proteomes" id="UP000580568"/>
    </source>
</evidence>
<dbReference type="Proteomes" id="UP000580568">
    <property type="component" value="Unassembled WGS sequence"/>
</dbReference>
<sequence>MLKKIIKEAGIYFVGSIGIAIISFVLSLLYSRIFSTSDFGYYSLVINVYNLVTTFLTGWMTHSIVRFYNDYKAKNELKFFSGTLFILHIFVSIVVFVVFFLIGMFLKNDLFRDIIWILSINYLFDGLLLIINGFFRADGKSSDYSKSIFLNSVFKAIILLVLYYIIGRKNIDIIIVSFFIAGLIQTIYLLIKYKDYKFIKIKNFDYQIFKRSLNFGFPLIGVSLINWILSLSDRYIIKIFWPAKDVGLYSYGYQMGNALFYTLTICIMLGAYPNLAKEWETKGKASIEKLISKYLELFFYVLIPCTFAIFILGKNVIELLCGQEYWSSYKVFEITCFSYAVYGLIQYTNIPWVLVGNTKKILSLNIIAALTNIILNFLLIPKYGYIIAAINTLVAFIVYVCISLIQTKNIFAVKVESSFLLKVLISSSIMDIVLKLCVVNFRNTIINMVVTVFFGILCYFFTLVILKDKNIYLLIENRKVFRKKNYTK</sequence>
<name>A0A6V8SGE7_9CLOT</name>
<protein>
    <submittedName>
        <fullName evidence="7">Lipid II flippase MurJ</fullName>
    </submittedName>
</protein>
<evidence type="ECO:0000256" key="1">
    <source>
        <dbReference type="ARBA" id="ARBA00004651"/>
    </source>
</evidence>
<comment type="subcellular location">
    <subcellularLocation>
        <location evidence="1">Cell membrane</location>
        <topology evidence="1">Multi-pass membrane protein</topology>
    </subcellularLocation>
</comment>
<evidence type="ECO:0000256" key="4">
    <source>
        <dbReference type="ARBA" id="ARBA00022989"/>
    </source>
</evidence>
<evidence type="ECO:0000313" key="7">
    <source>
        <dbReference type="EMBL" id="GFP74218.1"/>
    </source>
</evidence>
<keyword evidence="3 6" id="KW-0812">Transmembrane</keyword>
<dbReference type="PANTHER" id="PTHR30250">
    <property type="entry name" value="PST FAMILY PREDICTED COLANIC ACID TRANSPORTER"/>
    <property type="match status" value="1"/>
</dbReference>
<reference evidence="7 8" key="1">
    <citation type="submission" date="2020-07" db="EMBL/GenBank/DDBJ databases">
        <title>A new beta-1,3-glucan-decomposing anaerobic bacterium isolated from anoxic soil subjected to biological soil disinfestation.</title>
        <authorList>
            <person name="Ueki A."/>
            <person name="Tonouchi A."/>
        </authorList>
    </citation>
    <scope>NUCLEOTIDE SEQUENCE [LARGE SCALE GENOMIC DNA]</scope>
    <source>
        <strain evidence="7 8">TW1</strain>
    </source>
</reference>
<feature type="transmembrane region" description="Helical" evidence="6">
    <location>
        <begin position="114"/>
        <end position="135"/>
    </location>
</feature>
<feature type="transmembrane region" description="Helical" evidence="6">
    <location>
        <begin position="39"/>
        <end position="59"/>
    </location>
</feature>
<keyword evidence="8" id="KW-1185">Reference proteome</keyword>
<feature type="transmembrane region" description="Helical" evidence="6">
    <location>
        <begin position="12"/>
        <end position="33"/>
    </location>
</feature>
<dbReference type="EMBL" id="BLZR01000001">
    <property type="protein sequence ID" value="GFP74218.1"/>
    <property type="molecule type" value="Genomic_DNA"/>
</dbReference>
<proteinExistence type="predicted"/>
<evidence type="ECO:0000256" key="5">
    <source>
        <dbReference type="ARBA" id="ARBA00023136"/>
    </source>
</evidence>
<dbReference type="InterPro" id="IPR002797">
    <property type="entry name" value="Polysacc_synth"/>
</dbReference>
<dbReference type="PANTHER" id="PTHR30250:SF11">
    <property type="entry name" value="O-ANTIGEN TRANSPORTER-RELATED"/>
    <property type="match status" value="1"/>
</dbReference>
<keyword evidence="4 6" id="KW-1133">Transmembrane helix</keyword>
<keyword evidence="5 6" id="KW-0472">Membrane</keyword>
<evidence type="ECO:0000256" key="6">
    <source>
        <dbReference type="SAM" id="Phobius"/>
    </source>
</evidence>
<feature type="transmembrane region" description="Helical" evidence="6">
    <location>
        <begin position="419"/>
        <end position="439"/>
    </location>
</feature>
<comment type="caution">
    <text evidence="7">The sequence shown here is derived from an EMBL/GenBank/DDBJ whole genome shotgun (WGS) entry which is preliminary data.</text>
</comment>
<evidence type="ECO:0000256" key="3">
    <source>
        <dbReference type="ARBA" id="ARBA00022692"/>
    </source>
</evidence>
<dbReference type="GO" id="GO:0005886">
    <property type="term" value="C:plasma membrane"/>
    <property type="evidence" value="ECO:0007669"/>
    <property type="project" value="UniProtKB-SubCell"/>
</dbReference>
<feature type="transmembrane region" description="Helical" evidence="6">
    <location>
        <begin position="445"/>
        <end position="466"/>
    </location>
</feature>
<evidence type="ECO:0000256" key="2">
    <source>
        <dbReference type="ARBA" id="ARBA00022475"/>
    </source>
</evidence>
<dbReference type="InterPro" id="IPR050833">
    <property type="entry name" value="Poly_Biosynth_Transport"/>
</dbReference>